<organism evidence="2 3">
    <name type="scientific">Phaeosphaeria nodorum (strain SN15 / ATCC MYA-4574 / FGSC 10173)</name>
    <name type="common">Glume blotch fungus</name>
    <name type="synonym">Parastagonospora nodorum</name>
    <dbReference type="NCBI Taxonomy" id="321614"/>
    <lineage>
        <taxon>Eukaryota</taxon>
        <taxon>Fungi</taxon>
        <taxon>Dikarya</taxon>
        <taxon>Ascomycota</taxon>
        <taxon>Pezizomycotina</taxon>
        <taxon>Dothideomycetes</taxon>
        <taxon>Pleosporomycetidae</taxon>
        <taxon>Pleosporales</taxon>
        <taxon>Pleosporineae</taxon>
        <taxon>Phaeosphaeriaceae</taxon>
        <taxon>Parastagonospora</taxon>
    </lineage>
</organism>
<dbReference type="EMBL" id="CP069030">
    <property type="protein sequence ID" value="QRC98477.1"/>
    <property type="molecule type" value="Genomic_DNA"/>
</dbReference>
<sequence>MDRKYDFGRAEAKAATFREAAEAVISNLNSARQKREDLIQQADRITAVKEEKRLLDLELEKIESSTSARQVKDRAATKPDAEKKKQEYRKKKEEKGKEIADKRRELENLERKYERDRRTLEEVESCIDELQNALAAYRAWLDNNE</sequence>
<dbReference type="KEGG" id="pno:SNOG_04537"/>
<keyword evidence="3" id="KW-1185">Reference proteome</keyword>
<evidence type="ECO:0000313" key="3">
    <source>
        <dbReference type="Proteomes" id="UP000663193"/>
    </source>
</evidence>
<gene>
    <name evidence="2" type="ORF">JI435_435750</name>
</gene>
<dbReference type="Proteomes" id="UP000663193">
    <property type="component" value="Chromosome 8"/>
</dbReference>
<name>A0A7U2F4E9_PHANO</name>
<dbReference type="VEuPathDB" id="FungiDB:JI435_435750"/>
<reference evidence="3" key="1">
    <citation type="journal article" date="2021" name="BMC Genomics">
        <title>Chromosome-level genome assembly and manually-curated proteome of model necrotroph Parastagonospora nodorum Sn15 reveals a genome-wide trove of candidate effector homologs, and redundancy of virulence-related functions within an accessory chromosome.</title>
        <authorList>
            <person name="Bertazzoni S."/>
            <person name="Jones D.A.B."/>
            <person name="Phan H.T."/>
            <person name="Tan K.-C."/>
            <person name="Hane J.K."/>
        </authorList>
    </citation>
    <scope>NUCLEOTIDE SEQUENCE [LARGE SCALE GENOMIC DNA]</scope>
    <source>
        <strain evidence="3">SN15 / ATCC MYA-4574 / FGSC 10173)</strain>
    </source>
</reference>
<dbReference type="RefSeq" id="XP_001794952.1">
    <property type="nucleotide sequence ID" value="XM_001794900.1"/>
</dbReference>
<feature type="region of interest" description="Disordered" evidence="1">
    <location>
        <begin position="64"/>
        <end position="97"/>
    </location>
</feature>
<evidence type="ECO:0000256" key="1">
    <source>
        <dbReference type="SAM" id="MobiDB-lite"/>
    </source>
</evidence>
<proteinExistence type="predicted"/>
<feature type="compositionally biased region" description="Basic and acidic residues" evidence="1">
    <location>
        <begin position="70"/>
        <end position="97"/>
    </location>
</feature>
<accession>A0A7U2F4E9</accession>
<evidence type="ECO:0000313" key="2">
    <source>
        <dbReference type="EMBL" id="QRC98477.1"/>
    </source>
</evidence>
<dbReference type="AlphaFoldDB" id="A0A7U2F4E9"/>
<protein>
    <submittedName>
        <fullName evidence="2">Uncharacterized protein</fullName>
    </submittedName>
</protein>